<dbReference type="InterPro" id="IPR050271">
    <property type="entry name" value="UDP-glycosyltransferase"/>
</dbReference>
<protein>
    <submittedName>
        <fullName evidence="5">Glycosyltransferase</fullName>
    </submittedName>
</protein>
<dbReference type="InterPro" id="IPR010610">
    <property type="entry name" value="EryCIII-like_C"/>
</dbReference>
<dbReference type="Pfam" id="PF06722">
    <property type="entry name" value="EryCIII-like_C"/>
    <property type="match status" value="1"/>
</dbReference>
<keyword evidence="3" id="KW-0808">Transferase</keyword>
<reference evidence="6" key="1">
    <citation type="journal article" date="2019" name="Int. J. Syst. Evol. Microbiol.">
        <title>The Global Catalogue of Microorganisms (GCM) 10K type strain sequencing project: providing services to taxonomists for standard genome sequencing and annotation.</title>
        <authorList>
            <consortium name="The Broad Institute Genomics Platform"/>
            <consortium name="The Broad Institute Genome Sequencing Center for Infectious Disease"/>
            <person name="Wu L."/>
            <person name="Ma J."/>
        </authorList>
    </citation>
    <scope>NUCLEOTIDE SEQUENCE [LARGE SCALE GENOMIC DNA]</scope>
    <source>
        <strain evidence="6">JCM 14718</strain>
    </source>
</reference>
<comment type="similarity">
    <text evidence="1">Belongs to the UDP-glycosyltransferase family.</text>
</comment>
<evidence type="ECO:0000313" key="5">
    <source>
        <dbReference type="EMBL" id="GAA1656229.1"/>
    </source>
</evidence>
<name>A0ABP4RQB8_9ACTN</name>
<organism evidence="5 6">
    <name type="scientific">Fodinicola feengrottensis</name>
    <dbReference type="NCBI Taxonomy" id="435914"/>
    <lineage>
        <taxon>Bacteria</taxon>
        <taxon>Bacillati</taxon>
        <taxon>Actinomycetota</taxon>
        <taxon>Actinomycetes</taxon>
        <taxon>Mycobacteriales</taxon>
        <taxon>Fodinicola</taxon>
    </lineage>
</organism>
<dbReference type="InterPro" id="IPR002213">
    <property type="entry name" value="UDP_glucos_trans"/>
</dbReference>
<feature type="domain" description="Erythromycin biosynthesis protein CIII-like C-terminal" evidence="4">
    <location>
        <begin position="264"/>
        <end position="380"/>
    </location>
</feature>
<keyword evidence="2" id="KW-0328">Glycosyltransferase</keyword>
<dbReference type="SUPFAM" id="SSF53756">
    <property type="entry name" value="UDP-Glycosyltransferase/glycogen phosphorylase"/>
    <property type="match status" value="1"/>
</dbReference>
<keyword evidence="6" id="KW-1185">Reference proteome</keyword>
<dbReference type="Gene3D" id="3.40.50.2000">
    <property type="entry name" value="Glycogen Phosphorylase B"/>
    <property type="match status" value="2"/>
</dbReference>
<evidence type="ECO:0000256" key="2">
    <source>
        <dbReference type="ARBA" id="ARBA00022676"/>
    </source>
</evidence>
<evidence type="ECO:0000259" key="4">
    <source>
        <dbReference type="Pfam" id="PF06722"/>
    </source>
</evidence>
<accession>A0ABP4RQB8</accession>
<evidence type="ECO:0000313" key="6">
    <source>
        <dbReference type="Proteomes" id="UP001500618"/>
    </source>
</evidence>
<dbReference type="RefSeq" id="WP_344306218.1">
    <property type="nucleotide sequence ID" value="NZ_BAAANY010000001.1"/>
</dbReference>
<gene>
    <name evidence="5" type="ORF">GCM10009765_01900</name>
</gene>
<comment type="caution">
    <text evidence="5">The sequence shown here is derived from an EMBL/GenBank/DDBJ whole genome shotgun (WGS) entry which is preliminary data.</text>
</comment>
<evidence type="ECO:0000256" key="3">
    <source>
        <dbReference type="ARBA" id="ARBA00022679"/>
    </source>
</evidence>
<dbReference type="EMBL" id="BAAANY010000001">
    <property type="protein sequence ID" value="GAA1656229.1"/>
    <property type="molecule type" value="Genomic_DNA"/>
</dbReference>
<dbReference type="InterPro" id="IPR006326">
    <property type="entry name" value="UDPGT_MGT-like"/>
</dbReference>
<dbReference type="PANTHER" id="PTHR48043">
    <property type="entry name" value="EG:EG0003.4 PROTEIN-RELATED"/>
    <property type="match status" value="1"/>
</dbReference>
<dbReference type="CDD" id="cd03784">
    <property type="entry name" value="GT1_Gtf-like"/>
    <property type="match status" value="1"/>
</dbReference>
<evidence type="ECO:0000256" key="1">
    <source>
        <dbReference type="ARBA" id="ARBA00009995"/>
    </source>
</evidence>
<dbReference type="Proteomes" id="UP001500618">
    <property type="component" value="Unassembled WGS sequence"/>
</dbReference>
<sequence>MSAHIAVTNLPAAGHVLPTLGVVAELVERGHRVSYVAIERYAEAVRAAGAEHVPYKSPMEGMHPPTDITADVIAQVPLAFLNESKASTAALEAHFAGDRPDLLMYDVSIGTGPRLLAQQWKRPGVVTFPTLTGNEHFRFDKALMGDHVLDPTHPALAEYGQAFADFTAAYGMPGATMQEVEKTVPEHTLVFVAREFQPCGDTFGADHTFAGPCLTERSYQGSWTPPAGEKKILLVSLGTGYNFQPDFFRECVRAAAALPDWHLVIATGDRVDSADLGELPSNVEAHHRVPQLDMLAHATAFVSHAGMGSTMESLFFGVPLVAVPQMVEQEVNAGRIAELGVGVRLDRTTVDAEQIRAAVRQVSTDPGIRANTVKMQRQIRAAGGRAAAADAVEAHLVTGTN</sequence>
<dbReference type="NCBIfam" id="TIGR01426">
    <property type="entry name" value="MGT"/>
    <property type="match status" value="1"/>
</dbReference>
<proteinExistence type="inferred from homology"/>
<dbReference type="PANTHER" id="PTHR48043:SF145">
    <property type="entry name" value="FI06409P-RELATED"/>
    <property type="match status" value="1"/>
</dbReference>